<keyword evidence="2" id="KW-1185">Reference proteome</keyword>
<name>A0AAE1FYT5_PETCI</name>
<comment type="caution">
    <text evidence="1">The sequence shown here is derived from an EMBL/GenBank/DDBJ whole genome shotgun (WGS) entry which is preliminary data.</text>
</comment>
<dbReference type="Proteomes" id="UP001286313">
    <property type="component" value="Unassembled WGS sequence"/>
</dbReference>
<reference evidence="1" key="1">
    <citation type="submission" date="2023-10" db="EMBL/GenBank/DDBJ databases">
        <title>Genome assemblies of two species of porcelain crab, Petrolisthes cinctipes and Petrolisthes manimaculis (Anomura: Porcellanidae).</title>
        <authorList>
            <person name="Angst P."/>
        </authorList>
    </citation>
    <scope>NUCLEOTIDE SEQUENCE</scope>
    <source>
        <strain evidence="1">PB745_01</strain>
        <tissue evidence="1">Gill</tissue>
    </source>
</reference>
<evidence type="ECO:0000313" key="1">
    <source>
        <dbReference type="EMBL" id="KAK3882016.1"/>
    </source>
</evidence>
<protein>
    <submittedName>
        <fullName evidence="1">Uncharacterized protein</fullName>
    </submittedName>
</protein>
<accession>A0AAE1FYT5</accession>
<dbReference type="AlphaFoldDB" id="A0AAE1FYT5"/>
<proteinExistence type="predicted"/>
<gene>
    <name evidence="1" type="ORF">Pcinc_013586</name>
</gene>
<organism evidence="1 2">
    <name type="scientific">Petrolisthes cinctipes</name>
    <name type="common">Flat porcelain crab</name>
    <dbReference type="NCBI Taxonomy" id="88211"/>
    <lineage>
        <taxon>Eukaryota</taxon>
        <taxon>Metazoa</taxon>
        <taxon>Ecdysozoa</taxon>
        <taxon>Arthropoda</taxon>
        <taxon>Crustacea</taxon>
        <taxon>Multicrustacea</taxon>
        <taxon>Malacostraca</taxon>
        <taxon>Eumalacostraca</taxon>
        <taxon>Eucarida</taxon>
        <taxon>Decapoda</taxon>
        <taxon>Pleocyemata</taxon>
        <taxon>Anomura</taxon>
        <taxon>Galatheoidea</taxon>
        <taxon>Porcellanidae</taxon>
        <taxon>Petrolisthes</taxon>
    </lineage>
</organism>
<sequence>MLGGCCGVSGGAQPGACLSAKTLSPLLPSSHYPKSFPPPRPWLVLPGLLSLDLATLPHRHLLLLFLLLPGHLPALETGLGLTTVVSTMAVRVTRSHNNFGVST</sequence>
<evidence type="ECO:0000313" key="2">
    <source>
        <dbReference type="Proteomes" id="UP001286313"/>
    </source>
</evidence>
<dbReference type="EMBL" id="JAWQEG010001147">
    <property type="protein sequence ID" value="KAK3882016.1"/>
    <property type="molecule type" value="Genomic_DNA"/>
</dbReference>